<dbReference type="CDD" id="cd01719">
    <property type="entry name" value="Sm_G"/>
    <property type="match status" value="1"/>
</dbReference>
<dbReference type="PROSITE" id="PS52002">
    <property type="entry name" value="SM"/>
    <property type="match status" value="1"/>
</dbReference>
<feature type="compositionally biased region" description="Basic and acidic residues" evidence="1">
    <location>
        <begin position="336"/>
        <end position="345"/>
    </location>
</feature>
<dbReference type="PROSITE" id="PS51061">
    <property type="entry name" value="R3H"/>
    <property type="match status" value="1"/>
</dbReference>
<proteinExistence type="predicted"/>
<dbReference type="InterPro" id="IPR047575">
    <property type="entry name" value="Sm"/>
</dbReference>
<dbReference type="InterPro" id="IPR036867">
    <property type="entry name" value="R3H_dom_sf"/>
</dbReference>
<evidence type="ECO:0000313" key="4">
    <source>
        <dbReference type="EMBL" id="EEN44138.1"/>
    </source>
</evidence>
<accession>C3ZTN1</accession>
<feature type="compositionally biased region" description="Basic and acidic residues" evidence="1">
    <location>
        <begin position="560"/>
        <end position="569"/>
    </location>
</feature>
<dbReference type="Pfam" id="PF01424">
    <property type="entry name" value="R3H"/>
    <property type="match status" value="1"/>
</dbReference>
<dbReference type="SMART" id="SM00651">
    <property type="entry name" value="Sm"/>
    <property type="match status" value="1"/>
</dbReference>
<dbReference type="InterPro" id="IPR039884">
    <property type="entry name" value="R3HC1/R3HCL"/>
</dbReference>
<dbReference type="InterPro" id="IPR001163">
    <property type="entry name" value="Sm_dom_euk/arc"/>
</dbReference>
<dbReference type="GO" id="GO:0005681">
    <property type="term" value="C:spliceosomal complex"/>
    <property type="evidence" value="ECO:0007669"/>
    <property type="project" value="InterPro"/>
</dbReference>
<dbReference type="PANTHER" id="PTHR21678">
    <property type="entry name" value="GROWTH INHIBITION AND DIFFERENTIATION RELATED PROTEIN 88"/>
    <property type="match status" value="1"/>
</dbReference>
<dbReference type="InterPro" id="IPR034098">
    <property type="entry name" value="Sm_G"/>
</dbReference>
<dbReference type="InterPro" id="IPR012677">
    <property type="entry name" value="Nucleotide-bd_a/b_plait_sf"/>
</dbReference>
<dbReference type="SUPFAM" id="SSF50182">
    <property type="entry name" value="Sm-like ribonucleoproteins"/>
    <property type="match status" value="1"/>
</dbReference>
<dbReference type="Gene3D" id="2.30.30.100">
    <property type="match status" value="1"/>
</dbReference>
<dbReference type="SUPFAM" id="SSF82708">
    <property type="entry name" value="R3H domain"/>
    <property type="match status" value="1"/>
</dbReference>
<feature type="compositionally biased region" description="Basic and acidic residues" evidence="1">
    <location>
        <begin position="293"/>
        <end position="303"/>
    </location>
</feature>
<sequence length="874" mass="98064">MNRVLFSRKTLRRKIKLAVFVEDRYLTGQDARFVDLVTEDLETFHEYGDVNRVLVFPAVNKYYRFLIHKTVEDFPSLASFSVGQEEGRRTVVCFQSIRKMPEESEPLKEKKMAQDWRRGQRSQEWEREDNQRQSMPCGTSPRAGSEREASCAGTQAQTKDRSRRTRKPEVQMYVPRPMRNRLKKQADTSRPSVPSSHEANQPERKKQSSEEKGKKSSHPRKCIDSQERFEEPTEKREKLHKSHRESLPTGSKKYRSDKECGQGNDRVKKDDGLRQKGIKEMADIRPKSQSSDRQVRESIKKEPVATVGQLQPWSLASDCEATETVQNTKELSLPDQESKETPEKDAKVPNAVHLISLPGPGSNRKEQQVINDSETVRQEDYSKSAEGITCPNVPSTESYSHCSSGYNIHREASSGLTDVEMSFQDNSGKTDLCNEVFNDIRFTDTVNMFSKEDTEHILVGDQSKAILQSHHCVEVDSALTVTKEMETELAAHQQTLSLMSTHHAQLAGDKTLDVQDVPCDTKSTTSSIEVVDVTVGSENTTGNPEGITSSLRAGECTVLTDKENSEQTKETNSPELTSENKTGLENSSNENDDEDNNEEFWDAETELKGTDLAKEDGVMLEELEATCEDGQQGVAVAMETDEENWDAMFDDDGECLNPDHMEEICTGFNQYSKCKNIAFCSAGYEHVVELSDFPAEFKTPDLVSALAEFQSQGFNIKWVDDTHALAIFSTGAVAMRALQIKNPLLRVKPMSEATQQSKKKVKNCADASSLALISLLFMMRWYCLAFTYNGSSSGSQPTVLLMAVMWSCAAVKLAAEVQLNGNRKVSGILRGFDPFMNLVIDECVELRGNERQSIGMVVIRGNSIIMLEALERVV</sequence>
<feature type="compositionally biased region" description="Basic and acidic residues" evidence="1">
    <location>
        <begin position="200"/>
        <end position="214"/>
    </location>
</feature>
<feature type="region of interest" description="Disordered" evidence="1">
    <location>
        <begin position="103"/>
        <end position="306"/>
    </location>
</feature>
<organism>
    <name type="scientific">Branchiostoma floridae</name>
    <name type="common">Florida lancelet</name>
    <name type="synonym">Amphioxus</name>
    <dbReference type="NCBI Taxonomy" id="7739"/>
    <lineage>
        <taxon>Eukaryota</taxon>
        <taxon>Metazoa</taxon>
        <taxon>Chordata</taxon>
        <taxon>Cephalochordata</taxon>
        <taxon>Leptocardii</taxon>
        <taxon>Amphioxiformes</taxon>
        <taxon>Branchiostomatidae</taxon>
        <taxon>Branchiostoma</taxon>
    </lineage>
</organism>
<feature type="region of interest" description="Disordered" evidence="1">
    <location>
        <begin position="535"/>
        <end position="597"/>
    </location>
</feature>
<feature type="compositionally biased region" description="Basic and acidic residues" evidence="1">
    <location>
        <begin position="103"/>
        <end position="131"/>
    </location>
</feature>
<feature type="compositionally biased region" description="Basic and acidic residues" evidence="1">
    <location>
        <begin position="254"/>
        <end position="286"/>
    </location>
</feature>
<dbReference type="eggNOG" id="KOG1780">
    <property type="taxonomic scope" value="Eukaryota"/>
</dbReference>
<evidence type="ECO:0000259" key="2">
    <source>
        <dbReference type="PROSITE" id="PS51061"/>
    </source>
</evidence>
<dbReference type="InterPro" id="IPR010920">
    <property type="entry name" value="LSM_dom_sf"/>
</dbReference>
<feature type="compositionally biased region" description="Polar residues" evidence="1">
    <location>
        <begin position="570"/>
        <end position="584"/>
    </location>
</feature>
<dbReference type="InterPro" id="IPR001374">
    <property type="entry name" value="R3H_dom"/>
</dbReference>
<feature type="compositionally biased region" description="Polar residues" evidence="1">
    <location>
        <begin position="536"/>
        <end position="551"/>
    </location>
</feature>
<feature type="region of interest" description="Disordered" evidence="1">
    <location>
        <begin position="325"/>
        <end position="345"/>
    </location>
</feature>
<dbReference type="EMBL" id="GG666678">
    <property type="protein sequence ID" value="EEN44138.1"/>
    <property type="molecule type" value="Genomic_DNA"/>
</dbReference>
<dbReference type="Gene3D" id="3.30.1370.50">
    <property type="entry name" value="R3H-like domain"/>
    <property type="match status" value="1"/>
</dbReference>
<reference evidence="4" key="1">
    <citation type="journal article" date="2008" name="Nature">
        <title>The amphioxus genome and the evolution of the chordate karyotype.</title>
        <authorList>
            <consortium name="US DOE Joint Genome Institute (JGI-PGF)"/>
            <person name="Putnam N.H."/>
            <person name="Butts T."/>
            <person name="Ferrier D.E.K."/>
            <person name="Furlong R.F."/>
            <person name="Hellsten U."/>
            <person name="Kawashima T."/>
            <person name="Robinson-Rechavi M."/>
            <person name="Shoguchi E."/>
            <person name="Terry A."/>
            <person name="Yu J.-K."/>
            <person name="Benito-Gutierrez E.L."/>
            <person name="Dubchak I."/>
            <person name="Garcia-Fernandez J."/>
            <person name="Gibson-Brown J.J."/>
            <person name="Grigoriev I.V."/>
            <person name="Horton A.C."/>
            <person name="de Jong P.J."/>
            <person name="Jurka J."/>
            <person name="Kapitonov V.V."/>
            <person name="Kohara Y."/>
            <person name="Kuroki Y."/>
            <person name="Lindquist E."/>
            <person name="Lucas S."/>
            <person name="Osoegawa K."/>
            <person name="Pennacchio L.A."/>
            <person name="Salamov A.A."/>
            <person name="Satou Y."/>
            <person name="Sauka-Spengler T."/>
            <person name="Schmutz J."/>
            <person name="Shin-I T."/>
            <person name="Toyoda A."/>
            <person name="Bronner-Fraser M."/>
            <person name="Fujiyama A."/>
            <person name="Holland L.Z."/>
            <person name="Holland P.W.H."/>
            <person name="Satoh N."/>
            <person name="Rokhsar D.S."/>
        </authorList>
    </citation>
    <scope>NUCLEOTIDE SEQUENCE [LARGE SCALE GENOMIC DNA]</scope>
    <source>
        <strain evidence="4">S238N-H82</strain>
        <tissue evidence="4">Testes</tissue>
    </source>
</reference>
<dbReference type="STRING" id="7739.C3ZTN1"/>
<feature type="compositionally biased region" description="Polar residues" evidence="1">
    <location>
        <begin position="188"/>
        <end position="199"/>
    </location>
</feature>
<evidence type="ECO:0000256" key="1">
    <source>
        <dbReference type="SAM" id="MobiDB-lite"/>
    </source>
</evidence>
<dbReference type="Gene3D" id="3.30.70.330">
    <property type="match status" value="1"/>
</dbReference>
<dbReference type="eggNOG" id="KOG4483">
    <property type="taxonomic scope" value="Eukaryota"/>
</dbReference>
<dbReference type="PANTHER" id="PTHR21678:SF0">
    <property type="entry name" value="C3H1-TYPE DOMAIN-CONTAINING PROTEIN"/>
    <property type="match status" value="1"/>
</dbReference>
<name>C3ZTN1_BRAFL</name>
<feature type="domain" description="Sm" evidence="3">
    <location>
        <begin position="802"/>
        <end position="873"/>
    </location>
</feature>
<dbReference type="GO" id="GO:0000398">
    <property type="term" value="P:mRNA splicing, via spliceosome"/>
    <property type="evidence" value="ECO:0007669"/>
    <property type="project" value="InterPro"/>
</dbReference>
<protein>
    <submittedName>
        <fullName evidence="4">Uncharacterized protein</fullName>
    </submittedName>
</protein>
<dbReference type="Pfam" id="PF01423">
    <property type="entry name" value="LSM"/>
    <property type="match status" value="1"/>
</dbReference>
<feature type="domain" description="R3H" evidence="2">
    <location>
        <begin position="31"/>
        <end position="96"/>
    </location>
</feature>
<dbReference type="GO" id="GO:0003723">
    <property type="term" value="F:RNA binding"/>
    <property type="evidence" value="ECO:0007669"/>
    <property type="project" value="InterPro"/>
</dbReference>
<dbReference type="InParanoid" id="C3ZTN1"/>
<gene>
    <name evidence="4" type="ORF">BRAFLDRAFT_124953</name>
</gene>
<evidence type="ECO:0000259" key="3">
    <source>
        <dbReference type="PROSITE" id="PS52002"/>
    </source>
</evidence>
<feature type="compositionally biased region" description="Basic and acidic residues" evidence="1">
    <location>
        <begin position="221"/>
        <end position="237"/>
    </location>
</feature>
<dbReference type="AlphaFoldDB" id="C3ZTN1"/>